<feature type="transmembrane region" description="Helical" evidence="6">
    <location>
        <begin position="304"/>
        <end position="333"/>
    </location>
</feature>
<feature type="transmembrane region" description="Helical" evidence="6">
    <location>
        <begin position="387"/>
        <end position="417"/>
    </location>
</feature>
<dbReference type="PANTHER" id="PTHR14255">
    <property type="entry name" value="CEREBLON"/>
    <property type="match status" value="1"/>
</dbReference>
<evidence type="ECO:0000313" key="7">
    <source>
        <dbReference type="EMBL" id="KAK9168463.1"/>
    </source>
</evidence>
<protein>
    <submittedName>
        <fullName evidence="7">Uncharacterized protein</fullName>
    </submittedName>
</protein>
<reference evidence="7 8" key="1">
    <citation type="submission" date="2024-01" db="EMBL/GenBank/DDBJ databases">
        <title>Genome assemblies of Stephania.</title>
        <authorList>
            <person name="Yang L."/>
        </authorList>
    </citation>
    <scope>NUCLEOTIDE SEQUENCE [LARGE SCALE GENOMIC DNA]</scope>
    <source>
        <strain evidence="7">YNDBR</strain>
        <tissue evidence="7">Leaf</tissue>
    </source>
</reference>
<feature type="transmembrane region" description="Helical" evidence="6">
    <location>
        <begin position="176"/>
        <end position="195"/>
    </location>
</feature>
<feature type="transmembrane region" description="Helical" evidence="6">
    <location>
        <begin position="479"/>
        <end position="500"/>
    </location>
</feature>
<dbReference type="Proteomes" id="UP001420932">
    <property type="component" value="Unassembled WGS sequence"/>
</dbReference>
<organism evidence="7 8">
    <name type="scientific">Stephania yunnanensis</name>
    <dbReference type="NCBI Taxonomy" id="152371"/>
    <lineage>
        <taxon>Eukaryota</taxon>
        <taxon>Viridiplantae</taxon>
        <taxon>Streptophyta</taxon>
        <taxon>Embryophyta</taxon>
        <taxon>Tracheophyta</taxon>
        <taxon>Spermatophyta</taxon>
        <taxon>Magnoliopsida</taxon>
        <taxon>Ranunculales</taxon>
        <taxon>Menispermaceae</taxon>
        <taxon>Menispermoideae</taxon>
        <taxon>Cissampelideae</taxon>
        <taxon>Stephania</taxon>
    </lineage>
</organism>
<keyword evidence="4 6" id="KW-1133">Transmembrane helix</keyword>
<evidence type="ECO:0000256" key="2">
    <source>
        <dbReference type="ARBA" id="ARBA00009142"/>
    </source>
</evidence>
<feature type="transmembrane region" description="Helical" evidence="6">
    <location>
        <begin position="629"/>
        <end position="650"/>
    </location>
</feature>
<accession>A0AAP0LCA3</accession>
<dbReference type="GO" id="GO:0031464">
    <property type="term" value="C:Cul4A-RING E3 ubiquitin ligase complex"/>
    <property type="evidence" value="ECO:0007669"/>
    <property type="project" value="TreeGrafter"/>
</dbReference>
<evidence type="ECO:0000313" key="8">
    <source>
        <dbReference type="Proteomes" id="UP001420932"/>
    </source>
</evidence>
<dbReference type="InterPro" id="IPR002781">
    <property type="entry name" value="TM_pro_TauE-like"/>
</dbReference>
<feature type="transmembrane region" description="Helical" evidence="6">
    <location>
        <begin position="533"/>
        <end position="556"/>
    </location>
</feature>
<feature type="transmembrane region" description="Helical" evidence="6">
    <location>
        <begin position="598"/>
        <end position="617"/>
    </location>
</feature>
<dbReference type="GO" id="GO:0016020">
    <property type="term" value="C:membrane"/>
    <property type="evidence" value="ECO:0007669"/>
    <property type="project" value="UniProtKB-SubCell"/>
</dbReference>
<evidence type="ECO:0000256" key="4">
    <source>
        <dbReference type="ARBA" id="ARBA00022989"/>
    </source>
</evidence>
<evidence type="ECO:0000256" key="5">
    <source>
        <dbReference type="ARBA" id="ARBA00023136"/>
    </source>
</evidence>
<comment type="similarity">
    <text evidence="2">Belongs to the 4-toluene sulfonate uptake permease (TSUP) (TC 2.A.102) family.</text>
</comment>
<evidence type="ECO:0000256" key="3">
    <source>
        <dbReference type="ARBA" id="ARBA00022692"/>
    </source>
</evidence>
<dbReference type="AlphaFoldDB" id="A0AAP0LCA3"/>
<feature type="transmembrane region" description="Helical" evidence="6">
    <location>
        <begin position="423"/>
        <end position="441"/>
    </location>
</feature>
<comment type="caution">
    <text evidence="7">The sequence shown here is derived from an EMBL/GenBank/DDBJ whole genome shotgun (WGS) entry which is preliminary data.</text>
</comment>
<keyword evidence="3 6" id="KW-0812">Transmembrane</keyword>
<dbReference type="EMBL" id="JBBNAF010000001">
    <property type="protein sequence ID" value="KAK9168463.1"/>
    <property type="molecule type" value="Genomic_DNA"/>
</dbReference>
<dbReference type="GO" id="GO:0016567">
    <property type="term" value="P:protein ubiquitination"/>
    <property type="evidence" value="ECO:0007669"/>
    <property type="project" value="TreeGrafter"/>
</dbReference>
<feature type="transmembrane region" description="Helical" evidence="6">
    <location>
        <begin position="453"/>
        <end position="473"/>
    </location>
</feature>
<proteinExistence type="inferred from homology"/>
<gene>
    <name evidence="7" type="ORF">Syun_000603</name>
</gene>
<comment type="subcellular location">
    <subcellularLocation>
        <location evidence="1">Membrane</location>
        <topology evidence="1">Multi-pass membrane protein</topology>
    </subcellularLocation>
</comment>
<dbReference type="PANTHER" id="PTHR14255:SF5">
    <property type="entry name" value="SULFITE EXPORTER TAUE_SAFE FAMILY PROTEIN 4"/>
    <property type="match status" value="1"/>
</dbReference>
<evidence type="ECO:0000256" key="1">
    <source>
        <dbReference type="ARBA" id="ARBA00004141"/>
    </source>
</evidence>
<sequence length="672" mass="73779">MIGSMSLLCASSTLTFTSPSPTTKQRHILKTHFPFTFSLSTNTQRPTRRRRPPCLTTSSAADAAAKHRAIHASLVQDAGAAALVTVGAYGFVRACDELTGRNLIPRFKQKSGAHFVWLAVHVFLANFQNSNSMEARYFAALVPFLNCLRLTIYGLQLVKDEWLVKSISREGNPRELLRGPLYYVLILILCSILFWRESPVGMISLAMMCGGDGFADIMGRRFGSIKIPYNQQKSLVGSLSMFLFGVLISIGMLYYFSALGYFHLDWALTVERVALVSLVATLVESLPITDIVDDNISVPLSSMVIAFMIFSLSSSAFGTVGGVGGGGIFVPMLNLIVGFDTKSSAALSKCIIMGASASSVWYNLRVPHPSKEVPIIDYHLAFFFQPLLLLGITIGVTLSIAFPFWLVTILIVILFLVPPDTDYHILMLIPRLGIIVIQNVQETMKFNLRWKRVAILVSVWFAFLLLQIIKASWDLNSPIIFSSFVFQIPIAILVSGYEAVRLWRENKKRKMSGNSESVCEATIEWTPLHIASCALCGIVGGIVGGLLGSGGGFVLGPLLLELGVIPQVASATATFVMMFSSSLSVVEFYLLKRCPIPYALYLISVSVIAGFWGQFFVRKLVTFFGRASIIVFILSAVIFASALTMGVAGAKKSFNMIEKHDYMGFLSICDRN</sequence>
<name>A0AAP0LCA3_9MAGN</name>
<feature type="transmembrane region" description="Helical" evidence="6">
    <location>
        <begin position="239"/>
        <end position="262"/>
    </location>
</feature>
<feature type="transmembrane region" description="Helical" evidence="6">
    <location>
        <begin position="568"/>
        <end position="591"/>
    </location>
</feature>
<dbReference type="Pfam" id="PF01925">
    <property type="entry name" value="TauE"/>
    <property type="match status" value="1"/>
</dbReference>
<evidence type="ECO:0000256" key="6">
    <source>
        <dbReference type="SAM" id="Phobius"/>
    </source>
</evidence>
<keyword evidence="8" id="KW-1185">Reference proteome</keyword>
<keyword evidence="5 6" id="KW-0472">Membrane</keyword>